<keyword evidence="2" id="KW-1185">Reference proteome</keyword>
<proteinExistence type="predicted"/>
<gene>
    <name evidence="1" type="ORF">F5876DRAFT_76952</name>
</gene>
<dbReference type="Proteomes" id="UP001163835">
    <property type="component" value="Unassembled WGS sequence"/>
</dbReference>
<dbReference type="EMBL" id="MU795111">
    <property type="protein sequence ID" value="KAJ3810268.1"/>
    <property type="molecule type" value="Genomic_DNA"/>
</dbReference>
<evidence type="ECO:0000313" key="2">
    <source>
        <dbReference type="Proteomes" id="UP001163835"/>
    </source>
</evidence>
<protein>
    <submittedName>
        <fullName evidence="1">Uncharacterized protein</fullName>
    </submittedName>
</protein>
<name>A0ACC1U097_9AGAR</name>
<evidence type="ECO:0000313" key="1">
    <source>
        <dbReference type="EMBL" id="KAJ3810268.1"/>
    </source>
</evidence>
<organism evidence="1 2">
    <name type="scientific">Lentinula aff. lateritia</name>
    <dbReference type="NCBI Taxonomy" id="2804960"/>
    <lineage>
        <taxon>Eukaryota</taxon>
        <taxon>Fungi</taxon>
        <taxon>Dikarya</taxon>
        <taxon>Basidiomycota</taxon>
        <taxon>Agaricomycotina</taxon>
        <taxon>Agaricomycetes</taxon>
        <taxon>Agaricomycetidae</taxon>
        <taxon>Agaricales</taxon>
        <taxon>Marasmiineae</taxon>
        <taxon>Omphalotaceae</taxon>
        <taxon>Lentinula</taxon>
    </lineage>
</organism>
<comment type="caution">
    <text evidence="1">The sequence shown here is derived from an EMBL/GenBank/DDBJ whole genome shotgun (WGS) entry which is preliminary data.</text>
</comment>
<reference evidence="1" key="1">
    <citation type="submission" date="2022-09" db="EMBL/GenBank/DDBJ databases">
        <title>A Global Phylogenomic Analysis of the Shiitake Genus Lentinula.</title>
        <authorList>
            <consortium name="DOE Joint Genome Institute"/>
            <person name="Sierra-Patev S."/>
            <person name="Min B."/>
            <person name="Naranjo-Ortiz M."/>
            <person name="Looney B."/>
            <person name="Konkel Z."/>
            <person name="Slot J.C."/>
            <person name="Sakamoto Y."/>
            <person name="Steenwyk J.L."/>
            <person name="Rokas A."/>
            <person name="Carro J."/>
            <person name="Camarero S."/>
            <person name="Ferreira P."/>
            <person name="Molpeceres G."/>
            <person name="Ruiz-Duenas F.J."/>
            <person name="Serrano A."/>
            <person name="Henrissat B."/>
            <person name="Drula E."/>
            <person name="Hughes K.W."/>
            <person name="Mata J.L."/>
            <person name="Ishikawa N.K."/>
            <person name="Vargas-Isla R."/>
            <person name="Ushijima S."/>
            <person name="Smith C.A."/>
            <person name="Ahrendt S."/>
            <person name="Andreopoulos W."/>
            <person name="He G."/>
            <person name="Labutti K."/>
            <person name="Lipzen A."/>
            <person name="Ng V."/>
            <person name="Riley R."/>
            <person name="Sandor L."/>
            <person name="Barry K."/>
            <person name="Martinez A.T."/>
            <person name="Xiao Y."/>
            <person name="Gibbons J.G."/>
            <person name="Terashima K."/>
            <person name="Grigoriev I.V."/>
            <person name="Hibbett D.S."/>
        </authorList>
    </citation>
    <scope>NUCLEOTIDE SEQUENCE</scope>
    <source>
        <strain evidence="1">TMI1499</strain>
    </source>
</reference>
<accession>A0ACC1U097</accession>
<sequence length="1753" mass="197262">MSVISFHRRCDDTTCSYPFAGTTKANHRAEYHSLGHGFIYLGTLVRVHRRSDGKIPCPCGLESHARYSFKKLTALNKQTPHPGPETSEWADHPIDIDTGHQPLQPSSPPITTTPDHGRTTASLTRDTSTGQDVLSPAPDLSQFHSDEANDSAMAGNGFEEYAEDLGGKGVGSGDEAKFTEDVEIREERGMLEEDCDSPDDLGLSDEEDERSEDEAEQQPDDHMAIDSLPTSSLSPQQALYALARFNTLVEPVYHLVICTECAIPVRLDEIYAHQKTRHFKGLTLPPELRLPTNAEFQSLLTAVDADKIVPVPVGPIPRIRGVKIVQGLKCMIGGCVGAVFGLTEGKSRSLRRHQLQEHPQVAIADRRSIQVTCHPLSASRKDRKFVQVLPISVSSSASMQLIEKAADSCNLLKHSEVFTVASNEREKNAVFAQSRWDEVLEGVNLVSLMATVSTAKRETFVFFKRLKLISREYYKEVGERLPTLPVLTRRYLLSSSPSNLKYQPFRRPQDIQTVIEDSDRTSQFIAFLIVHLKTPVDRFPIPLHPEVKAHLESLSNDLADESTADSHLGNVIHNAVWLILSRPSDEYIENELMCPFTRFIISATLKESGTFVRAKVITPVMAQAQWCFRATAAEEIMRVKSAYNGDSLLAYKTHVERYLTDGHPVLFTTLRQNMNFLRALASRQQGLARFNWNIERTVISIDGFPIAVSSFINGIHSTIQNVTSHIDKLFRGCPYDDILQLIDDAMVPAHSGQPQWFRDRPTEDKIRYSFFEEAENGLLELRPRLLNHLIQDPRLFTTVDEKLLPKNGAILKWFGELDDIVRSLYYLISTTWGGGSRGTEIEHLLYANHPRNLRNIFVINGLLTIVTEYQKTQSVAGAGKLVARTPAFQVNRLMILILGVAYWAAGYIGCFIGMDKLNCQRYFYEVFVLTGVSMESKDFSKVLGSMNSLNLGIDLKLSDFRQLSACMLISSTSTSFFNPNDEDPNVVAAHESFGHSLDMGRINYGLDSTSEATGLAADAVAHMQQVSIKWQVFIKLVHPVLELQVDRGTGVRLSLLYQVFLTVFQDSSRNSSSMNAHISSHFQSFTSFMDERFNIYEKRTQATIRREIESMGIQILDQIRSANTVPSYHNPRRASVHPAARQALKAVLRRKYNPSTGFTSAEQAELVNGVGSSLHVFGIIETGGGKSLAFFGAPFLFPKKLFVVVSPLVALTQDLRRRLLETGINGGVWNEEPINIHTAQLVLVSAHKAGTDEFHNWITSEGVRLRLKRIFVDEAHKIATDQKFRSCFRRFSYLTRSSVPITFLSGSLMPKSMPKILDTMGIKDLALVDEIRRYSGRPNLKYVVEKVEEEEEAIPKILEFVRVESLKMEPEDRGIIFTRTRKDADSVAEALDIPRYLGGMSPKERLGAENRWRKRLNPQDCWIVATQAFGQGVDYPHVRRVIHLDPMDLLDYFQETARSGRDGLPALCHCFYTKLPPPLPDLNEIDHSGRADMILFLQTFHCLRMSFACFDRVTHSCIALNGELCSNCEKLQEVPYEFSTLDLPRFDKRLVPEALTSSSTSVPSTVESNAGILNASYDAGTQQLLKFTKILEAIVRHGCLDCWVDSQFHNSSTVHKRHWAFDSVLSTLLRLQMHSTEYWPFCYNCWIPFRAPCHHPLTTPYETLDPDRCIHLVHDGGSGELVAVLPSIIALIFTYKRGEERVYTERIAESLGKGWDDVGELADWLHEPVTDPSVVPNPVVFLLTFCQLFKYLD</sequence>